<dbReference type="AlphaFoldDB" id="A1WNN2"/>
<dbReference type="Proteomes" id="UP000000374">
    <property type="component" value="Chromosome"/>
</dbReference>
<gene>
    <name evidence="2" type="ordered locus">Veis_3520</name>
</gene>
<dbReference type="EMBL" id="CP000542">
    <property type="protein sequence ID" value="ABM59239.1"/>
    <property type="molecule type" value="Genomic_DNA"/>
</dbReference>
<accession>A1WNN2</accession>
<evidence type="ECO:0000256" key="1">
    <source>
        <dbReference type="SAM" id="MobiDB-lite"/>
    </source>
</evidence>
<dbReference type="STRING" id="391735.Veis_3520"/>
<feature type="region of interest" description="Disordered" evidence="1">
    <location>
        <begin position="1"/>
        <end position="42"/>
    </location>
</feature>
<dbReference type="HOGENOM" id="CLU_1077463_0_0_4"/>
<reference evidence="3" key="1">
    <citation type="submission" date="2006-12" db="EMBL/GenBank/DDBJ databases">
        <title>Complete sequence of chromosome 1 of Verminephrobacter eiseniae EF01-2.</title>
        <authorList>
            <person name="Copeland A."/>
            <person name="Lucas S."/>
            <person name="Lapidus A."/>
            <person name="Barry K."/>
            <person name="Detter J.C."/>
            <person name="Glavina del Rio T."/>
            <person name="Dalin E."/>
            <person name="Tice H."/>
            <person name="Pitluck S."/>
            <person name="Chertkov O."/>
            <person name="Brettin T."/>
            <person name="Bruce D."/>
            <person name="Han C."/>
            <person name="Tapia R."/>
            <person name="Gilna P."/>
            <person name="Schmutz J."/>
            <person name="Larimer F."/>
            <person name="Land M."/>
            <person name="Hauser L."/>
            <person name="Kyrpides N."/>
            <person name="Kim E."/>
            <person name="Stahl D."/>
            <person name="Richardson P."/>
        </authorList>
    </citation>
    <scope>NUCLEOTIDE SEQUENCE [LARGE SCALE GENOMIC DNA]</scope>
    <source>
        <strain evidence="3">EF01-2</strain>
    </source>
</reference>
<feature type="region of interest" description="Disordered" evidence="1">
    <location>
        <begin position="98"/>
        <end position="226"/>
    </location>
</feature>
<keyword evidence="3" id="KW-1185">Reference proteome</keyword>
<dbReference type="KEGG" id="vei:Veis_3520"/>
<protein>
    <submittedName>
        <fullName evidence="2">Uncharacterized protein</fullName>
    </submittedName>
</protein>
<sequence length="258" mass="28156">MPSAFKRPARTWASTAGTSAKAPATRPPSRSFRGRSEPGLCRRRGCAPVPHRRPIPVAPRPSGGCCPCRRKGRWFGFPALRPGQFLIPRRHVQNHRGRPAHMGAQSRLTGGQGLQQQSLVDRSPDAKWSGRFAIDRNQRRAAATAATRQHTDQREPARRRSHRRCRAGRRRRQRAQQARQGLGVGRHGVGHGGQHGLGCGRGQAQPPKNHAGAGCGPQRQSPQTGAPWAMRAVRAVRIGHHAGIMIQALVPLPGDPLQ</sequence>
<organism evidence="2 3">
    <name type="scientific">Verminephrobacter eiseniae (strain EF01-2)</name>
    <dbReference type="NCBI Taxonomy" id="391735"/>
    <lineage>
        <taxon>Bacteria</taxon>
        <taxon>Pseudomonadati</taxon>
        <taxon>Pseudomonadota</taxon>
        <taxon>Betaproteobacteria</taxon>
        <taxon>Burkholderiales</taxon>
        <taxon>Comamonadaceae</taxon>
        <taxon>Verminephrobacter</taxon>
    </lineage>
</organism>
<feature type="compositionally biased region" description="Basic residues" evidence="1">
    <location>
        <begin position="159"/>
        <end position="174"/>
    </location>
</feature>
<evidence type="ECO:0000313" key="3">
    <source>
        <dbReference type="Proteomes" id="UP000000374"/>
    </source>
</evidence>
<name>A1WNN2_VEREI</name>
<proteinExistence type="predicted"/>
<feature type="compositionally biased region" description="Low complexity" evidence="1">
    <location>
        <begin position="105"/>
        <end position="119"/>
    </location>
</feature>
<feature type="compositionally biased region" description="Gly residues" evidence="1">
    <location>
        <begin position="182"/>
        <end position="201"/>
    </location>
</feature>
<feature type="compositionally biased region" description="Basic and acidic residues" evidence="1">
    <location>
        <begin position="149"/>
        <end position="158"/>
    </location>
</feature>
<evidence type="ECO:0000313" key="2">
    <source>
        <dbReference type="EMBL" id="ABM59239.1"/>
    </source>
</evidence>